<evidence type="ECO:0000256" key="7">
    <source>
        <dbReference type="ARBA" id="ARBA00023204"/>
    </source>
</evidence>
<feature type="domain" description="DNA helicase Pif1-like DEAD-box helicase" evidence="12">
    <location>
        <begin position="225"/>
        <end position="419"/>
    </location>
</feature>
<dbReference type="InterPro" id="IPR049163">
    <property type="entry name" value="Pif1-like_2B_dom"/>
</dbReference>
<keyword evidence="5 9" id="KW-0067">ATP-binding</keyword>
<feature type="compositionally biased region" description="Low complexity" evidence="10">
    <location>
        <begin position="56"/>
        <end position="69"/>
    </location>
</feature>
<dbReference type="InterPro" id="IPR009027">
    <property type="entry name" value="Ribosomal_bL9/RNase_H1_N"/>
</dbReference>
<dbReference type="CDD" id="cd18037">
    <property type="entry name" value="DEXSc_Pif1_like"/>
    <property type="match status" value="1"/>
</dbReference>
<dbReference type="Pfam" id="PF01693">
    <property type="entry name" value="Cauli_VI"/>
    <property type="match status" value="1"/>
</dbReference>
<evidence type="ECO:0000313" key="14">
    <source>
        <dbReference type="EMBL" id="GMI18727.1"/>
    </source>
</evidence>
<feature type="compositionally biased region" description="Low complexity" evidence="10">
    <location>
        <begin position="689"/>
        <end position="703"/>
    </location>
</feature>
<name>A0A9W7FTC5_9STRA</name>
<accession>A0A9W7FTC5</accession>
<dbReference type="AlphaFoldDB" id="A0A9W7FTC5"/>
<keyword evidence="2 9" id="KW-0227">DNA damage</keyword>
<dbReference type="SUPFAM" id="SSF52540">
    <property type="entry name" value="P-loop containing nucleoside triphosphate hydrolases"/>
    <property type="match status" value="2"/>
</dbReference>
<evidence type="ECO:0000313" key="15">
    <source>
        <dbReference type="Proteomes" id="UP001165122"/>
    </source>
</evidence>
<dbReference type="InterPro" id="IPR011320">
    <property type="entry name" value="RNase_H1_N"/>
</dbReference>
<dbReference type="SUPFAM" id="SSF55658">
    <property type="entry name" value="L9 N-domain-like"/>
    <property type="match status" value="1"/>
</dbReference>
<keyword evidence="7 9" id="KW-0234">DNA repair</keyword>
<evidence type="ECO:0000256" key="1">
    <source>
        <dbReference type="ARBA" id="ARBA00022741"/>
    </source>
</evidence>
<dbReference type="GO" id="GO:0006310">
    <property type="term" value="P:DNA recombination"/>
    <property type="evidence" value="ECO:0007669"/>
    <property type="project" value="UniProtKB-KW"/>
</dbReference>
<dbReference type="Gene3D" id="3.40.50.300">
    <property type="entry name" value="P-loop containing nucleotide triphosphate hydrolases"/>
    <property type="match status" value="1"/>
</dbReference>
<dbReference type="GO" id="GO:0000723">
    <property type="term" value="P:telomere maintenance"/>
    <property type="evidence" value="ECO:0007669"/>
    <property type="project" value="InterPro"/>
</dbReference>
<evidence type="ECO:0000256" key="4">
    <source>
        <dbReference type="ARBA" id="ARBA00022806"/>
    </source>
</evidence>
<comment type="cofactor">
    <cofactor evidence="9">
        <name>Mg(2+)</name>
        <dbReference type="ChEBI" id="CHEBI:18420"/>
    </cofactor>
</comment>
<evidence type="ECO:0000259" key="12">
    <source>
        <dbReference type="Pfam" id="PF05970"/>
    </source>
</evidence>
<keyword evidence="4 9" id="KW-0347">Helicase</keyword>
<dbReference type="PANTHER" id="PTHR47642">
    <property type="entry name" value="ATP-DEPENDENT DNA HELICASE"/>
    <property type="match status" value="1"/>
</dbReference>
<dbReference type="EC" id="5.6.2.3" evidence="9"/>
<evidence type="ECO:0000256" key="8">
    <source>
        <dbReference type="ARBA" id="ARBA00023235"/>
    </source>
</evidence>
<sequence length="754" mass="82452">MAKNKAKIYAVARGYSTGIFHNWEDCKAATERFPKQLYKAFPTMVEAEAWLKINKPAQSPAQPPSAKNPTPARPTPQSSHTSDTRKLEAKRAALQARKRSHDAEAEELKRIEAELDNEELGLLGVKVRKQLSTQSPSSNSPASSPIGTDFAILEMQSQSLSFGKGLFSHEQGETSPVKPDWDNVSVDANGLGYEPPESPQKENPKTLFTSPQPGAITHVNKSTTQLSEDQQHAIKLVDEGRNVFVTGCAGTGKSLAIQHILLTLREKFKILGLGKEALAVCASTGVAALQLGGGTLHSFAGAGVPKKMEDFKKMWKKKKEWRALRALVLDEVSMLPASLLDEFDKEVRQIRGNTEQCFGGIQLIFVGDFAQLGPVLKPANIDTPFKKADGFVESGLAFEGTMWTDANFEMVELKKSYRQPEPMFLNALNDIRMGFGDTSNVRWLVEKCSVRSGGAGGGGGDEVVKPTKLYPKNVDVNEINSAELAKLVDGEKHRYTAEDSAKPERGWKEEWLIGELEKNCMAPDVLDLKIGAEVMLIKNMPNEGLVNGSRGKVTEFRQDYGPHGVKAGDNAEYPVVKFGSGFGNSMNMLVKEMSFEMEILGKGTSTRKQIPLKLAWAVTIHKSQGLSIDLLEVEIESCFAKGQAYTALSRARTTNGLTILGKFDPDCVQCEDKVREFYGFPRKPEGGESTQTTTIPIPLLSPTAHDPTRTQSQPSAGTDAALGSVFFSSNTNISNQDEKIVKTPKAPMVKNPYL</sequence>
<dbReference type="Proteomes" id="UP001165122">
    <property type="component" value="Unassembled WGS sequence"/>
</dbReference>
<evidence type="ECO:0000256" key="9">
    <source>
        <dbReference type="RuleBase" id="RU363044"/>
    </source>
</evidence>
<feature type="region of interest" description="Disordered" evidence="10">
    <location>
        <begin position="166"/>
        <end position="212"/>
    </location>
</feature>
<keyword evidence="3 9" id="KW-0378">Hydrolase</keyword>
<dbReference type="InterPro" id="IPR027417">
    <property type="entry name" value="P-loop_NTPase"/>
</dbReference>
<dbReference type="GO" id="GO:0006281">
    <property type="term" value="P:DNA repair"/>
    <property type="evidence" value="ECO:0007669"/>
    <property type="project" value="UniProtKB-KW"/>
</dbReference>
<proteinExistence type="inferred from homology"/>
<gene>
    <name evidence="14" type="ORF">TrLO_g4594</name>
</gene>
<evidence type="ECO:0000256" key="3">
    <source>
        <dbReference type="ARBA" id="ARBA00022801"/>
    </source>
</evidence>
<evidence type="ECO:0000256" key="5">
    <source>
        <dbReference type="ARBA" id="ARBA00022840"/>
    </source>
</evidence>
<evidence type="ECO:0000259" key="13">
    <source>
        <dbReference type="Pfam" id="PF21530"/>
    </source>
</evidence>
<keyword evidence="9" id="KW-0233">DNA recombination</keyword>
<evidence type="ECO:0000256" key="6">
    <source>
        <dbReference type="ARBA" id="ARBA00023125"/>
    </source>
</evidence>
<dbReference type="InterPro" id="IPR010285">
    <property type="entry name" value="DNA_helicase_pif1-like_DEAD"/>
</dbReference>
<keyword evidence="6" id="KW-0238">DNA-binding</keyword>
<comment type="caution">
    <text evidence="14">The sequence shown here is derived from an EMBL/GenBank/DDBJ whole genome shotgun (WGS) entry which is preliminary data.</text>
</comment>
<feature type="domain" description="DNA helicase Pif1-like 2B" evidence="13">
    <location>
        <begin position="516"/>
        <end position="556"/>
    </location>
</feature>
<evidence type="ECO:0000256" key="2">
    <source>
        <dbReference type="ARBA" id="ARBA00022763"/>
    </source>
</evidence>
<dbReference type="GO" id="GO:0005524">
    <property type="term" value="F:ATP binding"/>
    <property type="evidence" value="ECO:0007669"/>
    <property type="project" value="UniProtKB-KW"/>
</dbReference>
<organism evidence="14 15">
    <name type="scientific">Triparma laevis f. longispina</name>
    <dbReference type="NCBI Taxonomy" id="1714387"/>
    <lineage>
        <taxon>Eukaryota</taxon>
        <taxon>Sar</taxon>
        <taxon>Stramenopiles</taxon>
        <taxon>Ochrophyta</taxon>
        <taxon>Bolidophyceae</taxon>
        <taxon>Parmales</taxon>
        <taxon>Triparmaceae</taxon>
        <taxon>Triparma</taxon>
    </lineage>
</organism>
<keyword evidence="8" id="KW-0413">Isomerase</keyword>
<keyword evidence="15" id="KW-1185">Reference proteome</keyword>
<feature type="region of interest" description="Disordered" evidence="10">
    <location>
        <begin position="56"/>
        <end position="106"/>
    </location>
</feature>
<keyword evidence="1 9" id="KW-0547">Nucleotide-binding</keyword>
<comment type="similarity">
    <text evidence="9">Belongs to the helicase family.</text>
</comment>
<reference evidence="15" key="1">
    <citation type="journal article" date="2023" name="Commun. Biol.">
        <title>Genome analysis of Parmales, the sister group of diatoms, reveals the evolutionary specialization of diatoms from phago-mixotrophs to photoautotrophs.</title>
        <authorList>
            <person name="Ban H."/>
            <person name="Sato S."/>
            <person name="Yoshikawa S."/>
            <person name="Yamada K."/>
            <person name="Nakamura Y."/>
            <person name="Ichinomiya M."/>
            <person name="Sato N."/>
            <person name="Blanc-Mathieu R."/>
            <person name="Endo H."/>
            <person name="Kuwata A."/>
            <person name="Ogata H."/>
        </authorList>
    </citation>
    <scope>NUCLEOTIDE SEQUENCE [LARGE SCALE GENOMIC DNA]</scope>
    <source>
        <strain evidence="15">NIES 3700</strain>
    </source>
</reference>
<dbReference type="CDD" id="cd18809">
    <property type="entry name" value="SF1_C_RecD"/>
    <property type="match status" value="1"/>
</dbReference>
<evidence type="ECO:0000259" key="11">
    <source>
        <dbReference type="Pfam" id="PF01693"/>
    </source>
</evidence>
<dbReference type="GO" id="GO:0016787">
    <property type="term" value="F:hydrolase activity"/>
    <property type="evidence" value="ECO:0007669"/>
    <property type="project" value="UniProtKB-KW"/>
</dbReference>
<dbReference type="Pfam" id="PF05970">
    <property type="entry name" value="PIF1"/>
    <property type="match status" value="1"/>
</dbReference>
<feature type="domain" description="Ribonuclease H1 N-terminal" evidence="11">
    <location>
        <begin position="7"/>
        <end position="50"/>
    </location>
</feature>
<feature type="region of interest" description="Disordered" evidence="10">
    <location>
        <begin position="681"/>
        <end position="719"/>
    </location>
</feature>
<comment type="catalytic activity">
    <reaction evidence="9">
        <text>ATP + H2O = ADP + phosphate + H(+)</text>
        <dbReference type="Rhea" id="RHEA:13065"/>
        <dbReference type="ChEBI" id="CHEBI:15377"/>
        <dbReference type="ChEBI" id="CHEBI:15378"/>
        <dbReference type="ChEBI" id="CHEBI:30616"/>
        <dbReference type="ChEBI" id="CHEBI:43474"/>
        <dbReference type="ChEBI" id="CHEBI:456216"/>
        <dbReference type="EC" id="5.6.2.3"/>
    </reaction>
</comment>
<dbReference type="InterPro" id="IPR037056">
    <property type="entry name" value="RNase_H1_N_sf"/>
</dbReference>
<dbReference type="InterPro" id="IPR051055">
    <property type="entry name" value="PIF1_helicase"/>
</dbReference>
<dbReference type="GO" id="GO:0043139">
    <property type="term" value="F:5'-3' DNA helicase activity"/>
    <property type="evidence" value="ECO:0007669"/>
    <property type="project" value="UniProtKB-EC"/>
</dbReference>
<dbReference type="OrthoDB" id="45140at2759"/>
<dbReference type="EMBL" id="BRXW01000344">
    <property type="protein sequence ID" value="GMI18727.1"/>
    <property type="molecule type" value="Genomic_DNA"/>
</dbReference>
<dbReference type="Gene3D" id="3.40.970.10">
    <property type="entry name" value="Ribonuclease H1, N-terminal domain"/>
    <property type="match status" value="1"/>
</dbReference>
<feature type="compositionally biased region" description="Basic and acidic residues" evidence="10">
    <location>
        <begin position="82"/>
        <end position="91"/>
    </location>
</feature>
<protein>
    <recommendedName>
        <fullName evidence="9">ATP-dependent DNA helicase</fullName>
        <ecNumber evidence="9">5.6.2.3</ecNumber>
    </recommendedName>
</protein>
<dbReference type="PANTHER" id="PTHR47642:SF5">
    <property type="entry name" value="ATP-DEPENDENT DNA HELICASE"/>
    <property type="match status" value="1"/>
</dbReference>
<dbReference type="Pfam" id="PF21530">
    <property type="entry name" value="Pif1_2B_dom"/>
    <property type="match status" value="1"/>
</dbReference>
<evidence type="ECO:0000256" key="10">
    <source>
        <dbReference type="SAM" id="MobiDB-lite"/>
    </source>
</evidence>